<evidence type="ECO:0000256" key="1">
    <source>
        <dbReference type="SAM" id="MobiDB-lite"/>
    </source>
</evidence>
<evidence type="ECO:0000313" key="3">
    <source>
        <dbReference type="Proteomes" id="UP000623467"/>
    </source>
</evidence>
<accession>A0A8H6XFB3</accession>
<feature type="compositionally biased region" description="Acidic residues" evidence="1">
    <location>
        <begin position="40"/>
        <end position="50"/>
    </location>
</feature>
<feature type="region of interest" description="Disordered" evidence="1">
    <location>
        <begin position="21"/>
        <end position="50"/>
    </location>
</feature>
<proteinExistence type="predicted"/>
<feature type="region of interest" description="Disordered" evidence="1">
    <location>
        <begin position="92"/>
        <end position="159"/>
    </location>
</feature>
<keyword evidence="3" id="KW-1185">Reference proteome</keyword>
<sequence length="183" mass="20352">MSSDGFSDMDPLDLDDVAFQQLDAIEAAHSHPPPPREPSSDLDEFDSFGDIDASELEKLDTFIVDSYQGTAKPVAGPSRTGSRNALQTTLFGEVLPLSPSKAPRTQVQRESHAPRNHFGQQAPRTKKWDQTAFAKSGKRKKGRNNNDHEEDEEENLEFEQFPAPFVSIGCVTIFADDSTHRQH</sequence>
<dbReference type="AlphaFoldDB" id="A0A8H6XFB3"/>
<dbReference type="EMBL" id="JACAZH010000031">
    <property type="protein sequence ID" value="KAF7339674.1"/>
    <property type="molecule type" value="Genomic_DNA"/>
</dbReference>
<gene>
    <name evidence="2" type="ORF">MSAN_02182400</name>
</gene>
<comment type="caution">
    <text evidence="2">The sequence shown here is derived from an EMBL/GenBank/DDBJ whole genome shotgun (WGS) entry which is preliminary data.</text>
</comment>
<dbReference type="OrthoDB" id="164902at2759"/>
<evidence type="ECO:0000313" key="2">
    <source>
        <dbReference type="EMBL" id="KAF7339674.1"/>
    </source>
</evidence>
<reference evidence="2" key="1">
    <citation type="submission" date="2020-05" db="EMBL/GenBank/DDBJ databases">
        <title>Mycena genomes resolve the evolution of fungal bioluminescence.</title>
        <authorList>
            <person name="Tsai I.J."/>
        </authorList>
    </citation>
    <scope>NUCLEOTIDE SEQUENCE</scope>
    <source>
        <strain evidence="2">160909Yilan</strain>
    </source>
</reference>
<feature type="compositionally biased region" description="Acidic residues" evidence="1">
    <location>
        <begin position="148"/>
        <end position="157"/>
    </location>
</feature>
<organism evidence="2 3">
    <name type="scientific">Mycena sanguinolenta</name>
    <dbReference type="NCBI Taxonomy" id="230812"/>
    <lineage>
        <taxon>Eukaryota</taxon>
        <taxon>Fungi</taxon>
        <taxon>Dikarya</taxon>
        <taxon>Basidiomycota</taxon>
        <taxon>Agaricomycotina</taxon>
        <taxon>Agaricomycetes</taxon>
        <taxon>Agaricomycetidae</taxon>
        <taxon>Agaricales</taxon>
        <taxon>Marasmiineae</taxon>
        <taxon>Mycenaceae</taxon>
        <taxon>Mycena</taxon>
    </lineage>
</organism>
<protein>
    <submittedName>
        <fullName evidence="2">Uncharacterized protein</fullName>
    </submittedName>
</protein>
<name>A0A8H6XFB3_9AGAR</name>
<dbReference type="Proteomes" id="UP000623467">
    <property type="component" value="Unassembled WGS sequence"/>
</dbReference>